<keyword evidence="2" id="KW-0186">Copper</keyword>
<dbReference type="EMBL" id="JABAIV010000004">
    <property type="protein sequence ID" value="NNG24103.1"/>
    <property type="molecule type" value="Genomic_DNA"/>
</dbReference>
<keyword evidence="2" id="KW-0479">Metal-binding</keyword>
<dbReference type="PANTHER" id="PTHR12151">
    <property type="entry name" value="ELECTRON TRANSPORT PROTIN SCO1/SENC FAMILY MEMBER"/>
    <property type="match status" value="1"/>
</dbReference>
<feature type="chain" id="PRO_5030738338" evidence="4">
    <location>
        <begin position="23"/>
        <end position="193"/>
    </location>
</feature>
<keyword evidence="4" id="KW-0732">Signal</keyword>
<dbReference type="Pfam" id="PF02630">
    <property type="entry name" value="SCO1-SenC"/>
    <property type="match status" value="1"/>
</dbReference>
<feature type="binding site" evidence="2">
    <location>
        <position position="70"/>
    </location>
    <ligand>
        <name>Cu cation</name>
        <dbReference type="ChEBI" id="CHEBI:23378"/>
    </ligand>
</feature>
<comment type="similarity">
    <text evidence="1">Belongs to the SCO1/2 family.</text>
</comment>
<evidence type="ECO:0000256" key="1">
    <source>
        <dbReference type="ARBA" id="ARBA00010996"/>
    </source>
</evidence>
<organism evidence="5 6">
    <name type="scientific">Telluria aromaticivorans</name>
    <dbReference type="NCBI Taxonomy" id="2725995"/>
    <lineage>
        <taxon>Bacteria</taxon>
        <taxon>Pseudomonadati</taxon>
        <taxon>Pseudomonadota</taxon>
        <taxon>Betaproteobacteria</taxon>
        <taxon>Burkholderiales</taxon>
        <taxon>Oxalobacteraceae</taxon>
        <taxon>Telluria group</taxon>
        <taxon>Telluria</taxon>
    </lineage>
</organism>
<evidence type="ECO:0000313" key="6">
    <source>
        <dbReference type="Proteomes" id="UP000533905"/>
    </source>
</evidence>
<sequence>MNSKRNFLLGAFGAAAAIPALAARPQSKEYLPNVVLQTHLGKEVRFYDDLVKGNKVVVFNMIYTTCQNICPPNTANLIQVQKMLGSRMGRDVFFFSITLQPEIDKPRDLQAYAKQYGIALGWTLLTGERKEVDIVRKTLGFVDPDPAVDESLERHTGMLRIGNAGIDRWSMMPSLLKPQQIVKSITSMKKRVS</sequence>
<feature type="signal peptide" evidence="4">
    <location>
        <begin position="1"/>
        <end position="22"/>
    </location>
</feature>
<protein>
    <submittedName>
        <fullName evidence="5">SCO family protein</fullName>
    </submittedName>
</protein>
<keyword evidence="3" id="KW-1015">Disulfide bond</keyword>
<dbReference type="CDD" id="cd02968">
    <property type="entry name" value="SCO"/>
    <property type="match status" value="1"/>
</dbReference>
<dbReference type="GO" id="GO:0046872">
    <property type="term" value="F:metal ion binding"/>
    <property type="evidence" value="ECO:0007669"/>
    <property type="project" value="UniProtKB-KW"/>
</dbReference>
<dbReference type="AlphaFoldDB" id="A0A7Y2P0E6"/>
<evidence type="ECO:0000256" key="3">
    <source>
        <dbReference type="PIRSR" id="PIRSR603782-2"/>
    </source>
</evidence>
<proteinExistence type="inferred from homology"/>
<dbReference type="SUPFAM" id="SSF52833">
    <property type="entry name" value="Thioredoxin-like"/>
    <property type="match status" value="1"/>
</dbReference>
<dbReference type="PANTHER" id="PTHR12151:SF5">
    <property type="entry name" value="AT19154P"/>
    <property type="match status" value="1"/>
</dbReference>
<dbReference type="Proteomes" id="UP000533905">
    <property type="component" value="Unassembled WGS sequence"/>
</dbReference>
<reference evidence="5 6" key="1">
    <citation type="submission" date="2020-04" db="EMBL/GenBank/DDBJ databases">
        <title>Massilia sp. nov., a cold adapted bacteria isolated from Arctic soil.</title>
        <authorList>
            <person name="Son J."/>
            <person name="Ka J.-O."/>
        </authorList>
    </citation>
    <scope>NUCLEOTIDE SEQUENCE [LARGE SCALE GENOMIC DNA]</scope>
    <source>
        <strain evidence="5 6">ML15P13</strain>
    </source>
</reference>
<evidence type="ECO:0000256" key="2">
    <source>
        <dbReference type="PIRSR" id="PIRSR603782-1"/>
    </source>
</evidence>
<name>A0A7Y2P0E6_9BURK</name>
<feature type="binding site" evidence="2">
    <location>
        <position position="66"/>
    </location>
    <ligand>
        <name>Cu cation</name>
        <dbReference type="ChEBI" id="CHEBI:23378"/>
    </ligand>
</feature>
<evidence type="ECO:0000313" key="5">
    <source>
        <dbReference type="EMBL" id="NNG24103.1"/>
    </source>
</evidence>
<feature type="disulfide bond" description="Redox-active" evidence="3">
    <location>
        <begin position="66"/>
        <end position="70"/>
    </location>
</feature>
<dbReference type="RefSeq" id="WP_171085366.1">
    <property type="nucleotide sequence ID" value="NZ_JABAIV010000004.1"/>
</dbReference>
<keyword evidence="6" id="KW-1185">Reference proteome</keyword>
<accession>A0A7Y2P0E6</accession>
<dbReference type="InterPro" id="IPR036249">
    <property type="entry name" value="Thioredoxin-like_sf"/>
</dbReference>
<gene>
    <name evidence="5" type="ORF">HGB41_13995</name>
</gene>
<evidence type="ECO:0000256" key="4">
    <source>
        <dbReference type="SAM" id="SignalP"/>
    </source>
</evidence>
<dbReference type="Gene3D" id="3.40.30.10">
    <property type="entry name" value="Glutaredoxin"/>
    <property type="match status" value="1"/>
</dbReference>
<comment type="caution">
    <text evidence="5">The sequence shown here is derived from an EMBL/GenBank/DDBJ whole genome shotgun (WGS) entry which is preliminary data.</text>
</comment>
<dbReference type="InterPro" id="IPR003782">
    <property type="entry name" value="SCO1/SenC"/>
</dbReference>